<sequence length="193" mass="20474">MNPPETEAVVPADTYSDALARSLAAFVEANEKALTDDLKTLLRNVSITGLSCYSWEHLRVLLGFVIKQVIGEFITKEGLTGQDAASINERCAQIRLCELLTDEPRLYTSTNKFTNAIEKMFAVSGIIPTLAPADYNETVATNAAAFAAATREAPPAAPAAPAASSPSSASSSDSTPFQVETTVHPPEPMDVEG</sequence>
<evidence type="ECO:0000256" key="1">
    <source>
        <dbReference type="ARBA" id="ARBA00009207"/>
    </source>
</evidence>
<dbReference type="RefSeq" id="XP_004339230.1">
    <property type="nucleotide sequence ID" value="XM_004339182.1"/>
</dbReference>
<dbReference type="Proteomes" id="UP000011083">
    <property type="component" value="Unassembled WGS sequence"/>
</dbReference>
<comment type="similarity">
    <text evidence="1">Belongs to the PPP4R2 family.</text>
</comment>
<evidence type="ECO:0000313" key="3">
    <source>
        <dbReference type="EMBL" id="ELR17217.1"/>
    </source>
</evidence>
<dbReference type="Pfam" id="PF09184">
    <property type="entry name" value="PPP4R2"/>
    <property type="match status" value="1"/>
</dbReference>
<dbReference type="STRING" id="1257118.L8GWB6"/>
<dbReference type="GO" id="GO:0019888">
    <property type="term" value="F:protein phosphatase regulator activity"/>
    <property type="evidence" value="ECO:0007669"/>
    <property type="project" value="InterPro"/>
</dbReference>
<dbReference type="VEuPathDB" id="AmoebaDB:ACA1_058830"/>
<organism evidence="3 4">
    <name type="scientific">Acanthamoeba castellanii (strain ATCC 30010 / Neff)</name>
    <dbReference type="NCBI Taxonomy" id="1257118"/>
    <lineage>
        <taxon>Eukaryota</taxon>
        <taxon>Amoebozoa</taxon>
        <taxon>Discosea</taxon>
        <taxon>Longamoebia</taxon>
        <taxon>Centramoebida</taxon>
        <taxon>Acanthamoebidae</taxon>
        <taxon>Acanthamoeba</taxon>
    </lineage>
</organism>
<dbReference type="GeneID" id="14918324"/>
<reference evidence="3 4" key="1">
    <citation type="journal article" date="2013" name="Genome Biol.">
        <title>Genome of Acanthamoeba castellanii highlights extensive lateral gene transfer and early evolution of tyrosine kinase signaling.</title>
        <authorList>
            <person name="Clarke M."/>
            <person name="Lohan A.J."/>
            <person name="Liu B."/>
            <person name="Lagkouvardos I."/>
            <person name="Roy S."/>
            <person name="Zafar N."/>
            <person name="Bertelli C."/>
            <person name="Schilde C."/>
            <person name="Kianianmomeni A."/>
            <person name="Burglin T.R."/>
            <person name="Frech C."/>
            <person name="Turcotte B."/>
            <person name="Kopec K.O."/>
            <person name="Synnott J.M."/>
            <person name="Choo C."/>
            <person name="Paponov I."/>
            <person name="Finkler A."/>
            <person name="Soon Heng Tan C."/>
            <person name="Hutchins A.P."/>
            <person name="Weinmeier T."/>
            <person name="Rattei T."/>
            <person name="Chu J.S."/>
            <person name="Gimenez G."/>
            <person name="Irimia M."/>
            <person name="Rigden D.J."/>
            <person name="Fitzpatrick D.A."/>
            <person name="Lorenzo-Morales J."/>
            <person name="Bateman A."/>
            <person name="Chiu C.H."/>
            <person name="Tang P."/>
            <person name="Hegemann P."/>
            <person name="Fromm H."/>
            <person name="Raoult D."/>
            <person name="Greub G."/>
            <person name="Miranda-Saavedra D."/>
            <person name="Chen N."/>
            <person name="Nash P."/>
            <person name="Ginger M.L."/>
            <person name="Horn M."/>
            <person name="Schaap P."/>
            <person name="Caler L."/>
            <person name="Loftus B."/>
        </authorList>
    </citation>
    <scope>NUCLEOTIDE SEQUENCE [LARGE SCALE GENOMIC DNA]</scope>
    <source>
        <strain evidence="3 4">Neff</strain>
    </source>
</reference>
<keyword evidence="4" id="KW-1185">Reference proteome</keyword>
<dbReference type="InterPro" id="IPR015267">
    <property type="entry name" value="PPP4R2"/>
</dbReference>
<evidence type="ECO:0000256" key="2">
    <source>
        <dbReference type="SAM" id="MobiDB-lite"/>
    </source>
</evidence>
<evidence type="ECO:0000313" key="4">
    <source>
        <dbReference type="Proteomes" id="UP000011083"/>
    </source>
</evidence>
<proteinExistence type="inferred from homology"/>
<dbReference type="GO" id="GO:0030289">
    <property type="term" value="C:protein phosphatase 4 complex"/>
    <property type="evidence" value="ECO:0007669"/>
    <property type="project" value="InterPro"/>
</dbReference>
<gene>
    <name evidence="3" type="ORF">ACA1_058830</name>
</gene>
<dbReference type="KEGG" id="acan:ACA1_058830"/>
<accession>L8GWB6</accession>
<dbReference type="OrthoDB" id="18510at2759"/>
<dbReference type="GO" id="GO:0005737">
    <property type="term" value="C:cytoplasm"/>
    <property type="evidence" value="ECO:0007669"/>
    <property type="project" value="TreeGrafter"/>
</dbReference>
<protein>
    <submittedName>
        <fullName evidence="3">Uncharacterized protein</fullName>
    </submittedName>
</protein>
<feature type="compositionally biased region" description="Low complexity" evidence="2">
    <location>
        <begin position="150"/>
        <end position="176"/>
    </location>
</feature>
<feature type="region of interest" description="Disordered" evidence="2">
    <location>
        <begin position="150"/>
        <end position="193"/>
    </location>
</feature>
<dbReference type="PANTHER" id="PTHR16487">
    <property type="entry name" value="PPP4R2-RELATED PROTEIN"/>
    <property type="match status" value="1"/>
</dbReference>
<dbReference type="PANTHER" id="PTHR16487:SF0">
    <property type="entry name" value="PROTEIN PHOSPHATASE 4 REGULATORY SUBUNIT 2-RELATED"/>
    <property type="match status" value="1"/>
</dbReference>
<dbReference type="EMBL" id="KB007974">
    <property type="protein sequence ID" value="ELR17217.1"/>
    <property type="molecule type" value="Genomic_DNA"/>
</dbReference>
<dbReference type="GO" id="GO:0005634">
    <property type="term" value="C:nucleus"/>
    <property type="evidence" value="ECO:0007669"/>
    <property type="project" value="TreeGrafter"/>
</dbReference>
<name>L8GWB6_ACACF</name>
<dbReference type="AlphaFoldDB" id="L8GWB6"/>